<keyword evidence="2" id="KW-0808">Transferase</keyword>
<dbReference type="GO" id="GO:0032259">
    <property type="term" value="P:methylation"/>
    <property type="evidence" value="ECO:0007669"/>
    <property type="project" value="UniProtKB-KW"/>
</dbReference>
<evidence type="ECO:0000313" key="3">
    <source>
        <dbReference type="Proteomes" id="UP000199221"/>
    </source>
</evidence>
<dbReference type="SUPFAM" id="SSF53335">
    <property type="entry name" value="S-adenosyl-L-methionine-dependent methyltransferases"/>
    <property type="match status" value="1"/>
</dbReference>
<dbReference type="Gene3D" id="3.40.50.150">
    <property type="entry name" value="Vaccinia Virus protein VP39"/>
    <property type="match status" value="1"/>
</dbReference>
<reference evidence="2 3" key="1">
    <citation type="submission" date="2016-10" db="EMBL/GenBank/DDBJ databases">
        <authorList>
            <person name="de Groot N.N."/>
        </authorList>
    </citation>
    <scope>NUCLEOTIDE SEQUENCE [LARGE SCALE GENOMIC DNA]</scope>
    <source>
        <strain evidence="2 3">LMG 27941</strain>
    </source>
</reference>
<evidence type="ECO:0000313" key="2">
    <source>
        <dbReference type="EMBL" id="SEQ20450.1"/>
    </source>
</evidence>
<proteinExistence type="predicted"/>
<dbReference type="AlphaFoldDB" id="A0A1H9E402"/>
<evidence type="ECO:0000259" key="1">
    <source>
        <dbReference type="Pfam" id="PF08242"/>
    </source>
</evidence>
<sequence>MHRMSRSLELNRASWNERAPLHAASKDYEVERFVAEPGHLSEVVRFDLPRLGDIHGLRAVHLQCHIGTDTLSLARLGADVCGLDFSAASLTQARDLAERCGAGIAYVEADVYQAAQVLPADSFDLVYTGIGALCWLPSIERWAQAVAALLKPGGRLFLRDGHPMLMAVNEDHADRLQLEYPYFEREAPTVWISDQTYVDTDQALTQTETHEWNHGLGEVITALLRNGLRITALDEHQSIPWEALPGQMALGDDGEWRLVEAPWRLPLSYTLQAIKV</sequence>
<dbReference type="GO" id="GO:0008168">
    <property type="term" value="F:methyltransferase activity"/>
    <property type="evidence" value="ECO:0007669"/>
    <property type="project" value="UniProtKB-KW"/>
</dbReference>
<accession>A0A1H9E402</accession>
<feature type="domain" description="Methyltransferase type 12" evidence="1">
    <location>
        <begin position="61"/>
        <end position="156"/>
    </location>
</feature>
<dbReference type="InterPro" id="IPR029063">
    <property type="entry name" value="SAM-dependent_MTases_sf"/>
</dbReference>
<organism evidence="2 3">
    <name type="scientific">Pseudomonas soli</name>
    <dbReference type="NCBI Taxonomy" id="1306993"/>
    <lineage>
        <taxon>Bacteria</taxon>
        <taxon>Pseudomonadati</taxon>
        <taxon>Pseudomonadota</taxon>
        <taxon>Gammaproteobacteria</taxon>
        <taxon>Pseudomonadales</taxon>
        <taxon>Pseudomonadaceae</taxon>
        <taxon>Pseudomonas</taxon>
    </lineage>
</organism>
<dbReference type="CDD" id="cd02440">
    <property type="entry name" value="AdoMet_MTases"/>
    <property type="match status" value="1"/>
</dbReference>
<protein>
    <submittedName>
        <fullName evidence="2">Methyltransferase domain-containing protein</fullName>
    </submittedName>
</protein>
<keyword evidence="2" id="KW-0489">Methyltransferase</keyword>
<dbReference type="PANTHER" id="PTHR43861">
    <property type="entry name" value="TRANS-ACONITATE 2-METHYLTRANSFERASE-RELATED"/>
    <property type="match status" value="1"/>
</dbReference>
<dbReference type="Proteomes" id="UP000199221">
    <property type="component" value="Unassembled WGS sequence"/>
</dbReference>
<gene>
    <name evidence="2" type="ORF">SAMN05216230_102169</name>
</gene>
<dbReference type="Pfam" id="PF08242">
    <property type="entry name" value="Methyltransf_12"/>
    <property type="match status" value="1"/>
</dbReference>
<dbReference type="EMBL" id="FOEQ01000002">
    <property type="protein sequence ID" value="SEQ20450.1"/>
    <property type="molecule type" value="Genomic_DNA"/>
</dbReference>
<dbReference type="InterPro" id="IPR013217">
    <property type="entry name" value="Methyltransf_12"/>
</dbReference>
<name>A0A1H9E402_9PSED</name>
<dbReference type="PANTHER" id="PTHR43861:SF1">
    <property type="entry name" value="TRANS-ACONITATE 2-METHYLTRANSFERASE"/>
    <property type="match status" value="1"/>
</dbReference>